<evidence type="ECO:0000259" key="10">
    <source>
        <dbReference type="Pfam" id="PF04324"/>
    </source>
</evidence>
<proteinExistence type="inferred from homology"/>
<name>A0ABN3TU34_9ACTN</name>
<feature type="domain" description="BFD-like [2Fe-2S]-binding" evidence="10">
    <location>
        <begin position="2"/>
        <end position="50"/>
    </location>
</feature>
<dbReference type="Proteomes" id="UP001501842">
    <property type="component" value="Unassembled WGS sequence"/>
</dbReference>
<keyword evidence="5" id="KW-0408">Iron</keyword>
<accession>A0ABN3TU34</accession>
<dbReference type="PANTHER" id="PTHR37424">
    <property type="entry name" value="BACTERIOFERRITIN-ASSOCIATED FERREDOXIN"/>
    <property type="match status" value="1"/>
</dbReference>
<evidence type="ECO:0000256" key="2">
    <source>
        <dbReference type="ARBA" id="ARBA00022714"/>
    </source>
</evidence>
<organism evidence="11 12">
    <name type="scientific">Actinocorallia aurantiaca</name>
    <dbReference type="NCBI Taxonomy" id="46204"/>
    <lineage>
        <taxon>Bacteria</taxon>
        <taxon>Bacillati</taxon>
        <taxon>Actinomycetota</taxon>
        <taxon>Actinomycetes</taxon>
        <taxon>Streptosporangiales</taxon>
        <taxon>Thermomonosporaceae</taxon>
        <taxon>Actinocorallia</taxon>
    </lineage>
</organism>
<evidence type="ECO:0000256" key="1">
    <source>
        <dbReference type="ARBA" id="ARBA00022448"/>
    </source>
</evidence>
<evidence type="ECO:0000256" key="7">
    <source>
        <dbReference type="ARBA" id="ARBA00039386"/>
    </source>
</evidence>
<keyword evidence="12" id="KW-1185">Reference proteome</keyword>
<sequence>MYVCICNAVTEDAVHECLASGAQNTRQVKEGCGMKPGCGTCTRRIRAMVSEWKTASELMDAFTGGPATLQPVSAPEGDTEFPRAEPATGEPVRAPQQQPRRTRREVKQPAA</sequence>
<evidence type="ECO:0000313" key="12">
    <source>
        <dbReference type="Proteomes" id="UP001501842"/>
    </source>
</evidence>
<dbReference type="EMBL" id="BAAATZ010000001">
    <property type="protein sequence ID" value="GAA2718021.1"/>
    <property type="molecule type" value="Genomic_DNA"/>
</dbReference>
<dbReference type="InterPro" id="IPR041854">
    <property type="entry name" value="BFD-like_2Fe2S-bd_dom_sf"/>
</dbReference>
<keyword evidence="4" id="KW-0249">Electron transport</keyword>
<evidence type="ECO:0000256" key="8">
    <source>
        <dbReference type="ARBA" id="ARBA00046332"/>
    </source>
</evidence>
<dbReference type="InterPro" id="IPR007419">
    <property type="entry name" value="BFD-like_2Fe2S-bd_dom"/>
</dbReference>
<comment type="caution">
    <text evidence="11">The sequence shown here is derived from an EMBL/GenBank/DDBJ whole genome shotgun (WGS) entry which is preliminary data.</text>
</comment>
<protein>
    <recommendedName>
        <fullName evidence="7">Bacterioferritin-associated ferredoxin</fullName>
    </recommendedName>
</protein>
<gene>
    <name evidence="11" type="ORF">GCM10010439_00180</name>
</gene>
<evidence type="ECO:0000313" key="11">
    <source>
        <dbReference type="EMBL" id="GAA2718021.1"/>
    </source>
</evidence>
<reference evidence="11 12" key="1">
    <citation type="journal article" date="2019" name="Int. J. Syst. Evol. Microbiol.">
        <title>The Global Catalogue of Microorganisms (GCM) 10K type strain sequencing project: providing services to taxonomists for standard genome sequencing and annotation.</title>
        <authorList>
            <consortium name="The Broad Institute Genomics Platform"/>
            <consortium name="The Broad Institute Genome Sequencing Center for Infectious Disease"/>
            <person name="Wu L."/>
            <person name="Ma J."/>
        </authorList>
    </citation>
    <scope>NUCLEOTIDE SEQUENCE [LARGE SCALE GENOMIC DNA]</scope>
    <source>
        <strain evidence="11 12">JCM 8201</strain>
    </source>
</reference>
<dbReference type="RefSeq" id="WP_344447941.1">
    <property type="nucleotide sequence ID" value="NZ_BAAATZ010000001.1"/>
</dbReference>
<dbReference type="Gene3D" id="1.10.10.1100">
    <property type="entry name" value="BFD-like [2Fe-2S]-binding domain"/>
    <property type="match status" value="1"/>
</dbReference>
<evidence type="ECO:0000256" key="4">
    <source>
        <dbReference type="ARBA" id="ARBA00022982"/>
    </source>
</evidence>
<evidence type="ECO:0000256" key="9">
    <source>
        <dbReference type="SAM" id="MobiDB-lite"/>
    </source>
</evidence>
<keyword evidence="1" id="KW-0813">Transport</keyword>
<dbReference type="InterPro" id="IPR052371">
    <property type="entry name" value="BFD-associated_ferredoxin"/>
</dbReference>
<evidence type="ECO:0000256" key="3">
    <source>
        <dbReference type="ARBA" id="ARBA00022723"/>
    </source>
</evidence>
<keyword evidence="3" id="KW-0479">Metal-binding</keyword>
<evidence type="ECO:0000256" key="5">
    <source>
        <dbReference type="ARBA" id="ARBA00023004"/>
    </source>
</evidence>
<feature type="region of interest" description="Disordered" evidence="9">
    <location>
        <begin position="63"/>
        <end position="111"/>
    </location>
</feature>
<evidence type="ECO:0000256" key="6">
    <source>
        <dbReference type="ARBA" id="ARBA00023014"/>
    </source>
</evidence>
<comment type="similarity">
    <text evidence="8">Belongs to the Bfd family.</text>
</comment>
<keyword evidence="6" id="KW-0411">Iron-sulfur</keyword>
<dbReference type="PANTHER" id="PTHR37424:SF1">
    <property type="entry name" value="BACTERIOFERRITIN-ASSOCIATED FERREDOXIN"/>
    <property type="match status" value="1"/>
</dbReference>
<keyword evidence="2" id="KW-0001">2Fe-2S</keyword>
<dbReference type="Pfam" id="PF04324">
    <property type="entry name" value="Fer2_BFD"/>
    <property type="match status" value="1"/>
</dbReference>